<name>A0A1J7I707_9PEZI</name>
<evidence type="ECO:0000256" key="1">
    <source>
        <dbReference type="SAM" id="MobiDB-lite"/>
    </source>
</evidence>
<dbReference type="OrthoDB" id="5270831at2759"/>
<keyword evidence="3" id="KW-1185">Reference proteome</keyword>
<feature type="region of interest" description="Disordered" evidence="1">
    <location>
        <begin position="418"/>
        <end position="437"/>
    </location>
</feature>
<dbReference type="AlphaFoldDB" id="A0A1J7I707"/>
<accession>A0A1J7I707</accession>
<feature type="region of interest" description="Disordered" evidence="1">
    <location>
        <begin position="454"/>
        <end position="522"/>
    </location>
</feature>
<evidence type="ECO:0000313" key="3">
    <source>
        <dbReference type="Proteomes" id="UP000182658"/>
    </source>
</evidence>
<evidence type="ECO:0000313" key="2">
    <source>
        <dbReference type="EMBL" id="OIW23286.1"/>
    </source>
</evidence>
<feature type="compositionally biased region" description="Polar residues" evidence="1">
    <location>
        <begin position="471"/>
        <end position="489"/>
    </location>
</feature>
<proteinExistence type="predicted"/>
<reference evidence="2 3" key="1">
    <citation type="submission" date="2016-10" db="EMBL/GenBank/DDBJ databases">
        <title>Draft genome sequence of Coniochaeta ligniaria NRRL30616, a lignocellulolytic fungus for bioabatement of inhibitors in plant biomass hydrolysates.</title>
        <authorList>
            <consortium name="DOE Joint Genome Institute"/>
            <person name="Jimenez D.J."/>
            <person name="Hector R.E."/>
            <person name="Riley R."/>
            <person name="Sun H."/>
            <person name="Grigoriev I.V."/>
            <person name="Van Elsas J.D."/>
            <person name="Nichols N.N."/>
        </authorList>
    </citation>
    <scope>NUCLEOTIDE SEQUENCE [LARGE SCALE GENOMIC DNA]</scope>
    <source>
        <strain evidence="2 3">NRRL 30616</strain>
    </source>
</reference>
<dbReference type="Proteomes" id="UP000182658">
    <property type="component" value="Unassembled WGS sequence"/>
</dbReference>
<dbReference type="EMBL" id="KV875107">
    <property type="protein sequence ID" value="OIW23286.1"/>
    <property type="molecule type" value="Genomic_DNA"/>
</dbReference>
<dbReference type="InParanoid" id="A0A1J7I707"/>
<gene>
    <name evidence="2" type="ORF">CONLIGDRAFT_693892</name>
</gene>
<organism evidence="2 3">
    <name type="scientific">Coniochaeta ligniaria NRRL 30616</name>
    <dbReference type="NCBI Taxonomy" id="1408157"/>
    <lineage>
        <taxon>Eukaryota</taxon>
        <taxon>Fungi</taxon>
        <taxon>Dikarya</taxon>
        <taxon>Ascomycota</taxon>
        <taxon>Pezizomycotina</taxon>
        <taxon>Sordariomycetes</taxon>
        <taxon>Sordariomycetidae</taxon>
        <taxon>Coniochaetales</taxon>
        <taxon>Coniochaetaceae</taxon>
        <taxon>Coniochaeta</taxon>
    </lineage>
</organism>
<sequence>MAPKMLKSLFHRFFHPLAQKPRQQSTTSTRTRANVQLVKNVGFVPRLAPATAKLDLNHDVVVGSHVTETDPSRVVVALNAVLNHGHVKKVQLHADETVDADATVHTDGSESFDTLGAALDSPRHSQTAQHVADGACDVHGTNGANDLDSAYHLHDSHDSHRPVQEIHLSRALAIDATLDADEADDPDHLIDTFDDLFTSSIDWGEYMISSTSTHKSNATNESINHPIFDHLDAEQDGCISPVDTFIHDSSSTTSIDEGDSDEASEIITAATSIGSDDSDQQCRKDGLDCYDEPVVSSGPGTSHIDCDYDGVISPDFPPILDNISSWASTNDDLGNNAPESGQMSDGLAATINPVTATHDPAGPDNGYLHVHEDGAVADDTSNRMEPQQKTTILPPFTAPRWSDDEEGDMWEEAFDELTSAPEETHESTQGNNVLPLPSAQEADDTWVEVCHDQTQCPNESGQDTKDDRNDPNPTLNSTVTPPTYLNANNGPDDHVLAPQQQAVPKPETNPTPNSPRYNYKTPEGRHRLSYIRGYLSLPQSMQPHHLVLYLIQPPYRSARAARAAPLQAAQTNPAFLRACLELDWRGLQDELPWPTSSSAARNWNLVQGWLGSGGHLITTTDWDGERTLIQEEEWCVGLTWGELLERVWWERPRDGTLVRRCRGLLERIEGARGGRRGGWEGRGWSRLGMVVATQ</sequence>
<protein>
    <submittedName>
        <fullName evidence="2">Uncharacterized protein</fullName>
    </submittedName>
</protein>